<dbReference type="Proteomes" id="UP000501427">
    <property type="component" value="Chromosome"/>
</dbReference>
<dbReference type="InterPro" id="IPR036380">
    <property type="entry name" value="Isochorismatase-like_sf"/>
</dbReference>
<keyword evidence="1 3" id="KW-0378">Hydrolase</keyword>
<evidence type="ECO:0000313" key="3">
    <source>
        <dbReference type="EMBL" id="QJT23116.1"/>
    </source>
</evidence>
<dbReference type="GO" id="GO:0016787">
    <property type="term" value="F:hydrolase activity"/>
    <property type="evidence" value="ECO:0007669"/>
    <property type="project" value="UniProtKB-KW"/>
</dbReference>
<dbReference type="RefSeq" id="WP_139745150.1">
    <property type="nucleotide sequence ID" value="NZ_CAWPJG010000001.1"/>
</dbReference>
<sequence length="184" mass="20419">MDVLLIIDVQQGVMKTTHHQQPQVLANINRAAAHVRQHHGRVIYIQHDDLPGDELEPGTPGWQLHPALQPAKGDSRVRKTACDSFLETELAFLLAEQSVDRLILCGSNTDFCVDTTVRSAAAHGFEVLVLKDGHTTADRPHLSAEKIIEHHNWMWQHLSLPEGRSITLLTTDQLLEAAQPALAC</sequence>
<dbReference type="Gene3D" id="3.40.50.850">
    <property type="entry name" value="Isochorismatase-like"/>
    <property type="match status" value="1"/>
</dbReference>
<dbReference type="SUPFAM" id="SSF52499">
    <property type="entry name" value="Isochorismatase-like hydrolases"/>
    <property type="match status" value="1"/>
</dbReference>
<dbReference type="Pfam" id="PF00857">
    <property type="entry name" value="Isochorismatase"/>
    <property type="match status" value="1"/>
</dbReference>
<dbReference type="PANTHER" id="PTHR43540">
    <property type="entry name" value="PEROXYUREIDOACRYLATE/UREIDOACRYLATE AMIDOHYDROLASE-RELATED"/>
    <property type="match status" value="1"/>
</dbReference>
<accession>A0A6M4YKM4</accession>
<evidence type="ECO:0000313" key="4">
    <source>
        <dbReference type="Proteomes" id="UP000501427"/>
    </source>
</evidence>
<organism evidence="3 4">
    <name type="scientific">Aeromonas media</name>
    <dbReference type="NCBI Taxonomy" id="651"/>
    <lineage>
        <taxon>Bacteria</taxon>
        <taxon>Pseudomonadati</taxon>
        <taxon>Pseudomonadota</taxon>
        <taxon>Gammaproteobacteria</taxon>
        <taxon>Aeromonadales</taxon>
        <taxon>Aeromonadaceae</taxon>
        <taxon>Aeromonas</taxon>
    </lineage>
</organism>
<evidence type="ECO:0000259" key="2">
    <source>
        <dbReference type="Pfam" id="PF00857"/>
    </source>
</evidence>
<gene>
    <name evidence="3" type="ORF">E4184_17985</name>
</gene>
<dbReference type="CDD" id="cd01014">
    <property type="entry name" value="nicotinamidase_related"/>
    <property type="match status" value="1"/>
</dbReference>
<name>A0A6M4YKM4_AERME</name>
<dbReference type="InterPro" id="IPR000868">
    <property type="entry name" value="Isochorismatase-like_dom"/>
</dbReference>
<protein>
    <submittedName>
        <fullName evidence="3">Cysteine hydrolase</fullName>
    </submittedName>
</protein>
<dbReference type="EMBL" id="CP038441">
    <property type="protein sequence ID" value="QJT23116.1"/>
    <property type="molecule type" value="Genomic_DNA"/>
</dbReference>
<feature type="domain" description="Isochorismatase-like" evidence="2">
    <location>
        <begin position="3"/>
        <end position="139"/>
    </location>
</feature>
<evidence type="ECO:0000256" key="1">
    <source>
        <dbReference type="ARBA" id="ARBA00022801"/>
    </source>
</evidence>
<proteinExistence type="predicted"/>
<dbReference type="AlphaFoldDB" id="A0A6M4YKM4"/>
<reference evidence="3 4" key="1">
    <citation type="submission" date="2019-03" db="EMBL/GenBank/DDBJ databases">
        <title>Novel transposon Tn6433 accelerates the dissemination of tet(E) in Aeromonas from aerobic biofilm under oxytetracycline stress.</title>
        <authorList>
            <person name="Shi Y."/>
            <person name="Tian Z."/>
            <person name="Zhang Y."/>
            <person name="Zhang H."/>
            <person name="Yang M."/>
        </authorList>
    </citation>
    <scope>NUCLEOTIDE SEQUENCE [LARGE SCALE GENOMIC DNA]</scope>
    <source>
        <strain evidence="3 4">T0.1-19</strain>
    </source>
</reference>
<dbReference type="InterPro" id="IPR050272">
    <property type="entry name" value="Isochorismatase-like_hydrls"/>
</dbReference>
<dbReference type="PANTHER" id="PTHR43540:SF14">
    <property type="entry name" value="ISOCHORISMATASE"/>
    <property type="match status" value="1"/>
</dbReference>